<dbReference type="GeneID" id="69518315"/>
<dbReference type="KEGG" id="dra:DR_2073"/>
<dbReference type="eggNOG" id="COG0645">
    <property type="taxonomic scope" value="Bacteria"/>
</dbReference>
<dbReference type="SUPFAM" id="SSF52540">
    <property type="entry name" value="P-loop containing nucleoside triphosphate hydrolases"/>
    <property type="match status" value="1"/>
</dbReference>
<dbReference type="PIR" id="C75319">
    <property type="entry name" value="C75319"/>
</dbReference>
<evidence type="ECO:0008006" key="3">
    <source>
        <dbReference type="Google" id="ProtNLM"/>
    </source>
</evidence>
<gene>
    <name evidence="1" type="ordered locus">DR_2073</name>
</gene>
<proteinExistence type="predicted"/>
<dbReference type="Gene3D" id="3.40.50.300">
    <property type="entry name" value="P-loop containing nucleotide triphosphate hydrolases"/>
    <property type="match status" value="1"/>
</dbReference>
<organism evidence="1 2">
    <name type="scientific">Deinococcus radiodurans (strain ATCC 13939 / DSM 20539 / JCM 16871 / CCUG 27074 / LMG 4051 / NBRC 15346 / NCIMB 9279 / VKM B-1422 / R1)</name>
    <dbReference type="NCBI Taxonomy" id="243230"/>
    <lineage>
        <taxon>Bacteria</taxon>
        <taxon>Thermotogati</taxon>
        <taxon>Deinococcota</taxon>
        <taxon>Deinococci</taxon>
        <taxon>Deinococcales</taxon>
        <taxon>Deinococcaceae</taxon>
        <taxon>Deinococcus</taxon>
    </lineage>
</organism>
<accession>Q9RSQ1</accession>
<dbReference type="PATRIC" id="fig|243230.17.peg.2298"/>
<dbReference type="RefSeq" id="WP_010888704.1">
    <property type="nucleotide sequence ID" value="NC_001263.1"/>
</dbReference>
<dbReference type="PaxDb" id="243230-DR_2073"/>
<keyword evidence="2" id="KW-1185">Reference proteome</keyword>
<dbReference type="InParanoid" id="Q9RSQ1"/>
<dbReference type="InterPro" id="IPR027417">
    <property type="entry name" value="P-loop_NTPase"/>
</dbReference>
<dbReference type="HOGENOM" id="CLU_092496_1_1_0"/>
<dbReference type="OrthoDB" id="193997at2"/>
<dbReference type="AlphaFoldDB" id="Q9RSQ1"/>
<evidence type="ECO:0000313" key="1">
    <source>
        <dbReference type="EMBL" id="AAF11626.1"/>
    </source>
</evidence>
<dbReference type="Pfam" id="PF13671">
    <property type="entry name" value="AAA_33"/>
    <property type="match status" value="1"/>
</dbReference>
<dbReference type="EnsemblBacteria" id="AAF11626">
    <property type="protein sequence ID" value="AAF11626"/>
    <property type="gene ID" value="DR_2073"/>
</dbReference>
<sequence length="192" mass="20685">MSRLFYLIGPPGSGKRTVGLELTRLTGAALLDNHIINDPMFAAFGFTGQGDPPAEVWSFTRRLRALLLEAVAAAPAGVSHIFTNYLADLPGEAEMIGKFAALAEQRGATFVPVFLTCPTEELRRRMPLPERRARLKLTDPDTLQAVLDSKGVLPVPEGMLTLDTSRLSPEEAARAIMGHAEALALSSSNPHP</sequence>
<protein>
    <recommendedName>
        <fullName evidence="3">Shikimate kinase</fullName>
    </recommendedName>
</protein>
<dbReference type="STRING" id="243230.DR_2073"/>
<reference evidence="1 2" key="1">
    <citation type="journal article" date="1999" name="Science">
        <title>Genome sequence of the radioresistant bacterium Deinococcus radiodurans R1.</title>
        <authorList>
            <person name="White O."/>
            <person name="Eisen J.A."/>
            <person name="Heidelberg J.F."/>
            <person name="Hickey E.K."/>
            <person name="Peterson J.D."/>
            <person name="Dodson R.J."/>
            <person name="Haft D.H."/>
            <person name="Gwinn M.L."/>
            <person name="Nelson W.C."/>
            <person name="Richardson D.L."/>
            <person name="Moffat K.S."/>
            <person name="Qin H."/>
            <person name="Jiang L."/>
            <person name="Pamphile W."/>
            <person name="Crosby M."/>
            <person name="Shen M."/>
            <person name="Vamathevan J.J."/>
            <person name="Lam P."/>
            <person name="McDonald L."/>
            <person name="Utterback T."/>
            <person name="Zalewski C."/>
            <person name="Makarova K.S."/>
            <person name="Aravind L."/>
            <person name="Daly M.J."/>
            <person name="Minton K.W."/>
            <person name="Fleischmann R.D."/>
            <person name="Ketchum K.A."/>
            <person name="Nelson K.E."/>
            <person name="Salzberg S."/>
            <person name="Smith H.O."/>
            <person name="Venter J.C."/>
            <person name="Fraser C.M."/>
        </authorList>
    </citation>
    <scope>NUCLEOTIDE SEQUENCE [LARGE SCALE GENOMIC DNA]</scope>
    <source>
        <strain evidence="2">ATCC 13939 / DSM 20539 / JCM 16871 / LMG 4051 / NBRC 15346 / NCIMB 9279 / R1 / VKM B-1422</strain>
    </source>
</reference>
<name>Q9RSQ1_DEIRA</name>
<dbReference type="EMBL" id="AE000513">
    <property type="protein sequence ID" value="AAF11626.1"/>
    <property type="molecule type" value="Genomic_DNA"/>
</dbReference>
<evidence type="ECO:0000313" key="2">
    <source>
        <dbReference type="Proteomes" id="UP000002524"/>
    </source>
</evidence>
<dbReference type="Proteomes" id="UP000002524">
    <property type="component" value="Chromosome 1"/>
</dbReference>